<dbReference type="Gene3D" id="3.90.70.50">
    <property type="entry name" value="Peptidase C10, streptopain"/>
    <property type="match status" value="1"/>
</dbReference>
<dbReference type="Proteomes" id="UP001497602">
    <property type="component" value="Unassembled WGS sequence"/>
</dbReference>
<dbReference type="SUPFAM" id="SSF54001">
    <property type="entry name" value="Cysteine proteinases"/>
    <property type="match status" value="1"/>
</dbReference>
<dbReference type="Pfam" id="PF13734">
    <property type="entry name" value="Inhibitor_I69"/>
    <property type="match status" value="1"/>
</dbReference>
<keyword evidence="4" id="KW-0378">Hydrolase</keyword>
<evidence type="ECO:0000256" key="2">
    <source>
        <dbReference type="ARBA" id="ARBA00022670"/>
    </source>
</evidence>
<proteinExistence type="inferred from homology"/>
<feature type="domain" description="Spi protease inhibitor" evidence="6">
    <location>
        <begin position="39"/>
        <end position="130"/>
    </location>
</feature>
<sequence>MKKKLVQLTKTFIAIILLTSCNNQDTDKLVLSQEKKYVVKEALAKEIALKMLREEGKNAVAEKELEVTSVKDVNHDPYFHIVNEKKGKSFVIVSGDKRLEPVLAFGDEKFDFENASEQLKFWMKGYANKIDFIRKDKEVVASKEITSFNQKVANIGAFTSSKLVSKKQRKETEFVRQLTLTRWGQRCVYNSYAPTKEEIGCDTNASLPCGRAYTGCVATCLAQVVNYYKSMDAYDYTALNYEYTDADLGTRNGNEVGKLIKEVADIMDMKYTCNGSVSYSSDMLRKDVRERLGFDEQLKSKRLNTMEIDEIYNELKEGNPMVISGKDYNNGRRVGHLWVVDGFLRYYAAKEENDQVYLHFNLGWSGSSNGWYLYNDFNLGSYNLNHYVTMYYNFRKNN</sequence>
<dbReference type="InterPro" id="IPR025896">
    <property type="entry name" value="Spi_Prtas-inh"/>
</dbReference>
<dbReference type="InterPro" id="IPR044934">
    <property type="entry name" value="Streptopain_sf"/>
</dbReference>
<reference evidence="7 8" key="1">
    <citation type="submission" date="2024-05" db="EMBL/GenBank/DDBJ databases">
        <authorList>
            <person name="Duchaud E."/>
        </authorList>
    </citation>
    <scope>NUCLEOTIDE SEQUENCE [LARGE SCALE GENOMIC DNA]</scope>
    <source>
        <strain evidence="7">Ena-SAMPLE-TAB-13-05-2024-13:56:06:370-140305</strain>
    </source>
</reference>
<comment type="caution">
    <text evidence="7">The sequence shown here is derived from an EMBL/GenBank/DDBJ whole genome shotgun (WGS) entry which is preliminary data.</text>
</comment>
<organism evidence="7 8">
    <name type="scientific">Tenacibaculum vairaonense</name>
    <dbReference type="NCBI Taxonomy" id="3137860"/>
    <lineage>
        <taxon>Bacteria</taxon>
        <taxon>Pseudomonadati</taxon>
        <taxon>Bacteroidota</taxon>
        <taxon>Flavobacteriia</taxon>
        <taxon>Flavobacteriales</taxon>
        <taxon>Flavobacteriaceae</taxon>
        <taxon>Tenacibaculum</taxon>
    </lineage>
</organism>
<keyword evidence="3" id="KW-0732">Signal</keyword>
<gene>
    <name evidence="7" type="ORF">T190115A13A_140042</name>
</gene>
<accession>A0ABM9PI40</accession>
<dbReference type="PROSITE" id="PS51257">
    <property type="entry name" value="PROKAR_LIPOPROTEIN"/>
    <property type="match status" value="1"/>
</dbReference>
<evidence type="ECO:0000259" key="6">
    <source>
        <dbReference type="Pfam" id="PF13734"/>
    </source>
</evidence>
<dbReference type="InterPro" id="IPR038765">
    <property type="entry name" value="Papain-like_cys_pep_sf"/>
</dbReference>
<protein>
    <submittedName>
        <fullName evidence="7">Inhibitor_I69 domain-containing protein</fullName>
    </submittedName>
</protein>
<dbReference type="InterPro" id="IPR000200">
    <property type="entry name" value="Peptidase_C10"/>
</dbReference>
<evidence type="ECO:0000313" key="8">
    <source>
        <dbReference type="Proteomes" id="UP001497602"/>
    </source>
</evidence>
<dbReference type="Pfam" id="PF01640">
    <property type="entry name" value="Peptidase_C10"/>
    <property type="match status" value="1"/>
</dbReference>
<keyword evidence="5" id="KW-0788">Thiol protease</keyword>
<evidence type="ECO:0000256" key="4">
    <source>
        <dbReference type="ARBA" id="ARBA00022801"/>
    </source>
</evidence>
<evidence type="ECO:0000313" key="7">
    <source>
        <dbReference type="EMBL" id="CAL2105275.1"/>
    </source>
</evidence>
<comment type="similarity">
    <text evidence="1">Belongs to the peptidase C10 family.</text>
</comment>
<evidence type="ECO:0000256" key="3">
    <source>
        <dbReference type="ARBA" id="ARBA00022729"/>
    </source>
</evidence>
<keyword evidence="8" id="KW-1185">Reference proteome</keyword>
<dbReference type="RefSeq" id="WP_348737129.1">
    <property type="nucleotide sequence ID" value="NZ_CAXJRC010000005.1"/>
</dbReference>
<dbReference type="EMBL" id="CAXJRC010000005">
    <property type="protein sequence ID" value="CAL2105275.1"/>
    <property type="molecule type" value="Genomic_DNA"/>
</dbReference>
<keyword evidence="2" id="KW-0645">Protease</keyword>
<evidence type="ECO:0000256" key="5">
    <source>
        <dbReference type="ARBA" id="ARBA00022807"/>
    </source>
</evidence>
<evidence type="ECO:0000256" key="1">
    <source>
        <dbReference type="ARBA" id="ARBA00009693"/>
    </source>
</evidence>
<name>A0ABM9PI40_9FLAO</name>